<dbReference type="AlphaFoldDB" id="A0A9D1RHE4"/>
<accession>A0A9D1RHE4</accession>
<protein>
    <submittedName>
        <fullName evidence="2">MBL fold metallo-hydrolase</fullName>
    </submittedName>
</protein>
<dbReference type="PANTHER" id="PTHR47619">
    <property type="entry name" value="METALLO-HYDROLASE YYCJ-RELATED"/>
    <property type="match status" value="1"/>
</dbReference>
<evidence type="ECO:0000313" key="2">
    <source>
        <dbReference type="EMBL" id="HIW86576.1"/>
    </source>
</evidence>
<dbReference type="Gene3D" id="3.60.15.10">
    <property type="entry name" value="Ribonuclease Z/Hydroxyacylglutathione hydrolase-like"/>
    <property type="match status" value="1"/>
</dbReference>
<dbReference type="PANTHER" id="PTHR47619:SF1">
    <property type="entry name" value="EXODEOXYRIBONUCLEASE WALJ"/>
    <property type="match status" value="1"/>
</dbReference>
<gene>
    <name evidence="2" type="ORF">IAA48_08795</name>
</gene>
<reference evidence="2" key="2">
    <citation type="submission" date="2021-04" db="EMBL/GenBank/DDBJ databases">
        <authorList>
            <person name="Gilroy R."/>
        </authorList>
    </citation>
    <scope>NUCLEOTIDE SEQUENCE</scope>
    <source>
        <strain evidence="2">421</strain>
    </source>
</reference>
<evidence type="ECO:0000313" key="3">
    <source>
        <dbReference type="Proteomes" id="UP000824205"/>
    </source>
</evidence>
<dbReference type="SUPFAM" id="SSF56281">
    <property type="entry name" value="Metallo-hydrolase/oxidoreductase"/>
    <property type="match status" value="1"/>
</dbReference>
<dbReference type="EMBL" id="DXGE01000035">
    <property type="protein sequence ID" value="HIW86576.1"/>
    <property type="molecule type" value="Genomic_DNA"/>
</dbReference>
<dbReference type="SMART" id="SM00849">
    <property type="entry name" value="Lactamase_B"/>
    <property type="match status" value="1"/>
</dbReference>
<dbReference type="Pfam" id="PF12706">
    <property type="entry name" value="Lactamase_B_2"/>
    <property type="match status" value="1"/>
</dbReference>
<comment type="caution">
    <text evidence="2">The sequence shown here is derived from an EMBL/GenBank/DDBJ whole genome shotgun (WGS) entry which is preliminary data.</text>
</comment>
<dbReference type="InterPro" id="IPR036866">
    <property type="entry name" value="RibonucZ/Hydroxyglut_hydro"/>
</dbReference>
<dbReference type="InterPro" id="IPR001279">
    <property type="entry name" value="Metallo-B-lactamas"/>
</dbReference>
<feature type="domain" description="Metallo-beta-lactamase" evidence="1">
    <location>
        <begin position="12"/>
        <end position="189"/>
    </location>
</feature>
<dbReference type="Proteomes" id="UP000824205">
    <property type="component" value="Unassembled WGS sequence"/>
</dbReference>
<evidence type="ECO:0000259" key="1">
    <source>
        <dbReference type="SMART" id="SM00849"/>
    </source>
</evidence>
<reference evidence="2" key="1">
    <citation type="journal article" date="2021" name="PeerJ">
        <title>Extensive microbial diversity within the chicken gut microbiome revealed by metagenomics and culture.</title>
        <authorList>
            <person name="Gilroy R."/>
            <person name="Ravi A."/>
            <person name="Getino M."/>
            <person name="Pursley I."/>
            <person name="Horton D.L."/>
            <person name="Alikhan N.F."/>
            <person name="Baker D."/>
            <person name="Gharbi K."/>
            <person name="Hall N."/>
            <person name="Watson M."/>
            <person name="Adriaenssens E.M."/>
            <person name="Foster-Nyarko E."/>
            <person name="Jarju S."/>
            <person name="Secka A."/>
            <person name="Antonio M."/>
            <person name="Oren A."/>
            <person name="Chaudhuri R.R."/>
            <person name="La Ragione R."/>
            <person name="Hildebrand F."/>
            <person name="Pallen M.J."/>
        </authorList>
    </citation>
    <scope>NUCLEOTIDE SEQUENCE</scope>
    <source>
        <strain evidence="2">421</strain>
    </source>
</reference>
<name>A0A9D1RHE4_9FIRM</name>
<organism evidence="2 3">
    <name type="scientific">Candidatus Eubacterium faecipullorum</name>
    <dbReference type="NCBI Taxonomy" id="2838571"/>
    <lineage>
        <taxon>Bacteria</taxon>
        <taxon>Bacillati</taxon>
        <taxon>Bacillota</taxon>
        <taxon>Clostridia</taxon>
        <taxon>Eubacteriales</taxon>
        <taxon>Eubacteriaceae</taxon>
        <taxon>Eubacterium</taxon>
    </lineage>
</organism>
<sequence>MAKVCQLFSGSSGNSIYIGGKSGGILVDIGVSAKRCSAALMDIGVDPASIKAVLVTHEHTDHIAGVRVFASRHKTPVFATPATLEELRFAGVANHTVRSYELNSVLDLGDMYVSAFHNSHDSVDCVGYRVELSDGRTVSVCTDTGYITDDAKKGVSGSDLVFLESNHEISMLQNGAYPYPLKQRILSDKGHLSNAAADSFAKELIQSGTTRIVLSHLSRDNNLPEIARISAVSALTEIGASENEDYRLYVSKPENDGGLIVL</sequence>
<dbReference type="InterPro" id="IPR052533">
    <property type="entry name" value="WalJ/YycJ-like"/>
</dbReference>
<proteinExistence type="predicted"/>